<feature type="domain" description="Protein kinase" evidence="7">
    <location>
        <begin position="76"/>
        <end position="411"/>
    </location>
</feature>
<proteinExistence type="predicted"/>
<dbReference type="GO" id="GO:0005737">
    <property type="term" value="C:cytoplasm"/>
    <property type="evidence" value="ECO:0007669"/>
    <property type="project" value="TreeGrafter"/>
</dbReference>
<dbReference type="STRING" id="86049.A0A1C1CXF2"/>
<keyword evidence="3" id="KW-0547">Nucleotide-binding</keyword>
<keyword evidence="9" id="KW-1185">Reference proteome</keyword>
<keyword evidence="4" id="KW-0418">Kinase</keyword>
<dbReference type="OrthoDB" id="310217at2759"/>
<dbReference type="InterPro" id="IPR011009">
    <property type="entry name" value="Kinase-like_dom_sf"/>
</dbReference>
<accession>A0A1C1CXF2</accession>
<dbReference type="GO" id="GO:0005634">
    <property type="term" value="C:nucleus"/>
    <property type="evidence" value="ECO:0007669"/>
    <property type="project" value="TreeGrafter"/>
</dbReference>
<evidence type="ECO:0000256" key="1">
    <source>
        <dbReference type="ARBA" id="ARBA00012513"/>
    </source>
</evidence>
<name>A0A1C1CXF2_9EURO</name>
<evidence type="ECO:0000256" key="5">
    <source>
        <dbReference type="ARBA" id="ARBA00022840"/>
    </source>
</evidence>
<evidence type="ECO:0000256" key="4">
    <source>
        <dbReference type="ARBA" id="ARBA00022777"/>
    </source>
</evidence>
<feature type="coiled-coil region" evidence="6">
    <location>
        <begin position="334"/>
        <end position="361"/>
    </location>
</feature>
<sequence>MKERIMRFRDFDTEWTVLATTAEDPYKRARWTRDQDLVARRIRKWRARHSWYDGRAEMFALSRAYIENDPERDSAWECVDLLGAGAFGMVGKWCKFDANRRVVDTVAIKQFNYETWECDSDGRPGVPAEVALPKALDRQGCGSIAEVRTARFFDVSRPKWRIYLEYYGHGTLGDLVQRYREKSAEDRRSVHIPEDFIWQAFNDFAAAYYHMHSFRLKSLGAKGRDADVANGHFVLHLDLKDTNVLLGDAPGDERFMPYPRLKIADWALGECTSRRDPKNSRKWRNNGTICWMPPEQYDFNRFGQNWERNVLGGTDRVYSAKHNLWQMAANIYGMMELDLDNKKLEQKLREADRDEDHTRKHGYSLLRGYRHRRYSSELCELVEDCLRIRPEDRPDPKILIRRVKKGLEPGLKRYARTGTWERLEATKAEWGTFKPRE</sequence>
<dbReference type="PROSITE" id="PS00108">
    <property type="entry name" value="PROTEIN_KINASE_ST"/>
    <property type="match status" value="1"/>
</dbReference>
<keyword evidence="6" id="KW-0175">Coiled coil</keyword>
<evidence type="ECO:0000256" key="2">
    <source>
        <dbReference type="ARBA" id="ARBA00022679"/>
    </source>
</evidence>
<dbReference type="Gene3D" id="1.10.510.10">
    <property type="entry name" value="Transferase(Phosphotransferase) domain 1"/>
    <property type="match status" value="1"/>
</dbReference>
<dbReference type="SMART" id="SM00220">
    <property type="entry name" value="S_TKc"/>
    <property type="match status" value="1"/>
</dbReference>
<dbReference type="eggNOG" id="KOG0591">
    <property type="taxonomic scope" value="Eukaryota"/>
</dbReference>
<dbReference type="GO" id="GO:0007059">
    <property type="term" value="P:chromosome segregation"/>
    <property type="evidence" value="ECO:0007669"/>
    <property type="project" value="TreeGrafter"/>
</dbReference>
<dbReference type="AlphaFoldDB" id="A0A1C1CXF2"/>
<dbReference type="PANTHER" id="PTHR43671:SF13">
    <property type="entry name" value="SERINE_THREONINE-PROTEIN KINASE NEK2"/>
    <property type="match status" value="1"/>
</dbReference>
<dbReference type="GO" id="GO:0044732">
    <property type="term" value="C:mitotic spindle pole body"/>
    <property type="evidence" value="ECO:0007669"/>
    <property type="project" value="TreeGrafter"/>
</dbReference>
<dbReference type="InterPro" id="IPR050660">
    <property type="entry name" value="NEK_Ser/Thr_kinase"/>
</dbReference>
<dbReference type="PROSITE" id="PS50011">
    <property type="entry name" value="PROTEIN_KINASE_DOM"/>
    <property type="match status" value="1"/>
</dbReference>
<keyword evidence="2" id="KW-0808">Transferase</keyword>
<gene>
    <name evidence="8" type="ORF">CLCR_09889</name>
</gene>
<dbReference type="PANTHER" id="PTHR43671">
    <property type="entry name" value="SERINE/THREONINE-PROTEIN KINASE NEK"/>
    <property type="match status" value="1"/>
</dbReference>
<evidence type="ECO:0000259" key="7">
    <source>
        <dbReference type="PROSITE" id="PS50011"/>
    </source>
</evidence>
<dbReference type="EC" id="2.7.11.1" evidence="1"/>
<dbReference type="GO" id="GO:0004674">
    <property type="term" value="F:protein serine/threonine kinase activity"/>
    <property type="evidence" value="ECO:0007669"/>
    <property type="project" value="UniProtKB-EC"/>
</dbReference>
<dbReference type="SUPFAM" id="SSF56112">
    <property type="entry name" value="Protein kinase-like (PK-like)"/>
    <property type="match status" value="1"/>
</dbReference>
<evidence type="ECO:0000256" key="3">
    <source>
        <dbReference type="ARBA" id="ARBA00022741"/>
    </source>
</evidence>
<dbReference type="InterPro" id="IPR000719">
    <property type="entry name" value="Prot_kinase_dom"/>
</dbReference>
<dbReference type="VEuPathDB" id="FungiDB:G647_00176"/>
<evidence type="ECO:0000313" key="8">
    <source>
        <dbReference type="EMBL" id="OCT53213.1"/>
    </source>
</evidence>
<reference evidence="9" key="1">
    <citation type="submission" date="2015-07" db="EMBL/GenBank/DDBJ databases">
        <authorList>
            <person name="Teixeira M.M."/>
            <person name="Souza R.C."/>
            <person name="Almeida L.G."/>
            <person name="Vicente V.A."/>
            <person name="de Hoog S."/>
            <person name="Bocca A.L."/>
            <person name="de Almeida S.R."/>
            <person name="Vasconcelos A.T."/>
            <person name="Felipe M.S."/>
        </authorList>
    </citation>
    <scope>NUCLEOTIDE SEQUENCE [LARGE SCALE GENOMIC DNA]</scope>
    <source>
        <strain evidence="9">KSF</strain>
    </source>
</reference>
<organism evidence="8 9">
    <name type="scientific">Cladophialophora carrionii</name>
    <dbReference type="NCBI Taxonomy" id="86049"/>
    <lineage>
        <taxon>Eukaryota</taxon>
        <taxon>Fungi</taxon>
        <taxon>Dikarya</taxon>
        <taxon>Ascomycota</taxon>
        <taxon>Pezizomycotina</taxon>
        <taxon>Eurotiomycetes</taxon>
        <taxon>Chaetothyriomycetidae</taxon>
        <taxon>Chaetothyriales</taxon>
        <taxon>Herpotrichiellaceae</taxon>
        <taxon>Cladophialophora</taxon>
    </lineage>
</organism>
<evidence type="ECO:0000256" key="6">
    <source>
        <dbReference type="SAM" id="Coils"/>
    </source>
</evidence>
<dbReference type="Proteomes" id="UP000094526">
    <property type="component" value="Unassembled WGS sequence"/>
</dbReference>
<dbReference type="EMBL" id="LGRB01000008">
    <property type="protein sequence ID" value="OCT53213.1"/>
    <property type="molecule type" value="Genomic_DNA"/>
</dbReference>
<evidence type="ECO:0000313" key="9">
    <source>
        <dbReference type="Proteomes" id="UP000094526"/>
    </source>
</evidence>
<dbReference type="VEuPathDB" id="FungiDB:CLCR_09889"/>
<dbReference type="Pfam" id="PF00069">
    <property type="entry name" value="Pkinase"/>
    <property type="match status" value="1"/>
</dbReference>
<protein>
    <recommendedName>
        <fullName evidence="1">non-specific serine/threonine protein kinase</fullName>
        <ecNumber evidence="1">2.7.11.1</ecNumber>
    </recommendedName>
</protein>
<keyword evidence="5" id="KW-0067">ATP-binding</keyword>
<dbReference type="GO" id="GO:0005524">
    <property type="term" value="F:ATP binding"/>
    <property type="evidence" value="ECO:0007669"/>
    <property type="project" value="UniProtKB-KW"/>
</dbReference>
<dbReference type="InterPro" id="IPR008271">
    <property type="entry name" value="Ser/Thr_kinase_AS"/>
</dbReference>
<comment type="caution">
    <text evidence="8">The sequence shown here is derived from an EMBL/GenBank/DDBJ whole genome shotgun (WGS) entry which is preliminary data.</text>
</comment>